<protein>
    <submittedName>
        <fullName evidence="1">Uncharacterized protein</fullName>
    </submittedName>
</protein>
<evidence type="ECO:0000313" key="1">
    <source>
        <dbReference type="EMBL" id="MBD4337771.1"/>
    </source>
</evidence>
<comment type="caution">
    <text evidence="1">The sequence shown here is derived from an EMBL/GenBank/DDBJ whole genome shotgun (WGS) entry which is preliminary data.</text>
</comment>
<dbReference type="AlphaFoldDB" id="A0A8I0HB88"/>
<feature type="non-terminal residue" evidence="1">
    <location>
        <position position="1"/>
    </location>
</feature>
<name>A0A8I0HB88_XANCI</name>
<reference evidence="1" key="1">
    <citation type="submission" date="2020-01" db="EMBL/GenBank/DDBJ databases">
        <authorList>
            <person name="Richard D."/>
        </authorList>
    </citation>
    <scope>NUCLEOTIDE SEQUENCE</scope>
    <source>
        <strain evidence="1">JP541</strain>
    </source>
</reference>
<dbReference type="EMBL" id="JAABFR010001313">
    <property type="protein sequence ID" value="MBD4337771.1"/>
    <property type="molecule type" value="Genomic_DNA"/>
</dbReference>
<accession>A0A8I0HB88</accession>
<evidence type="ECO:0000313" key="2">
    <source>
        <dbReference type="Proteomes" id="UP000653002"/>
    </source>
</evidence>
<gene>
    <name evidence="1" type="ORF">GUH15_17260</name>
</gene>
<organism evidence="1 2">
    <name type="scientific">Xanthomonas citri pv. citri</name>
    <dbReference type="NCBI Taxonomy" id="611301"/>
    <lineage>
        <taxon>Bacteria</taxon>
        <taxon>Pseudomonadati</taxon>
        <taxon>Pseudomonadota</taxon>
        <taxon>Gammaproteobacteria</taxon>
        <taxon>Lysobacterales</taxon>
        <taxon>Lysobacteraceae</taxon>
        <taxon>Xanthomonas</taxon>
    </lineage>
</organism>
<dbReference type="Proteomes" id="UP000653002">
    <property type="component" value="Unassembled WGS sequence"/>
</dbReference>
<feature type="non-terminal residue" evidence="1">
    <location>
        <position position="89"/>
    </location>
</feature>
<sequence>KAKHGDVLTFSFIGYTGKEYRVNKSVANLSIAMEEELTSIDQVVVTGMTSQQRKHIAASVGAVAPSNFENKPITRLSQALQGGTTGILV</sequence>
<proteinExistence type="predicted"/>